<protein>
    <recommendedName>
        <fullName evidence="4">Isoleucyl-tRNA synthetase</fullName>
    </recommendedName>
</protein>
<dbReference type="EMBL" id="RPFJ01000011">
    <property type="protein sequence ID" value="RPD96653.1"/>
    <property type="molecule type" value="Genomic_DNA"/>
</dbReference>
<evidence type="ECO:0000256" key="1">
    <source>
        <dbReference type="SAM" id="Phobius"/>
    </source>
</evidence>
<dbReference type="RefSeq" id="WP_123898010.1">
    <property type="nucleotide sequence ID" value="NZ_RPFJ01000011.1"/>
</dbReference>
<gene>
    <name evidence="2" type="ORF">EGM88_09835</name>
</gene>
<dbReference type="AlphaFoldDB" id="A0A3N4PAV6"/>
<sequence>MKTLLKILFILFLVGLTVGGYLKYQNQPEGEIVIGLSILFLSFILMPLFIFYRFKNGKYKKYVVDPKSKNPFKIDNENLK</sequence>
<comment type="caution">
    <text evidence="2">The sequence shown here is derived from an EMBL/GenBank/DDBJ whole genome shotgun (WGS) entry which is preliminary data.</text>
</comment>
<proteinExistence type="predicted"/>
<organism evidence="2 3">
    <name type="scientific">Aureibaculum marinum</name>
    <dbReference type="NCBI Taxonomy" id="2487930"/>
    <lineage>
        <taxon>Bacteria</taxon>
        <taxon>Pseudomonadati</taxon>
        <taxon>Bacteroidota</taxon>
        <taxon>Flavobacteriia</taxon>
        <taxon>Flavobacteriales</taxon>
        <taxon>Flavobacteriaceae</taxon>
        <taxon>Aureibaculum</taxon>
    </lineage>
</organism>
<accession>A0A3N4PAV6</accession>
<keyword evidence="1" id="KW-1133">Transmembrane helix</keyword>
<evidence type="ECO:0008006" key="4">
    <source>
        <dbReference type="Google" id="ProtNLM"/>
    </source>
</evidence>
<feature type="transmembrane region" description="Helical" evidence="1">
    <location>
        <begin position="32"/>
        <end position="52"/>
    </location>
</feature>
<keyword evidence="3" id="KW-1185">Reference proteome</keyword>
<reference evidence="2 3" key="1">
    <citation type="submission" date="2018-11" db="EMBL/GenBank/DDBJ databases">
        <title>Aureibaculum marinum gen. nov., sp. nov., a member of the family Flavobacteriaceae isolated from the Bohai Sea.</title>
        <authorList>
            <person name="Ji X."/>
        </authorList>
    </citation>
    <scope>NUCLEOTIDE SEQUENCE [LARGE SCALE GENOMIC DNA]</scope>
    <source>
        <strain evidence="2 3">BH-SD17</strain>
    </source>
</reference>
<keyword evidence="1" id="KW-0812">Transmembrane</keyword>
<keyword evidence="1" id="KW-0472">Membrane</keyword>
<evidence type="ECO:0000313" key="3">
    <source>
        <dbReference type="Proteomes" id="UP000270856"/>
    </source>
</evidence>
<name>A0A3N4PAV6_9FLAO</name>
<evidence type="ECO:0000313" key="2">
    <source>
        <dbReference type="EMBL" id="RPD96653.1"/>
    </source>
</evidence>
<dbReference type="Proteomes" id="UP000270856">
    <property type="component" value="Unassembled WGS sequence"/>
</dbReference>